<dbReference type="EMBL" id="KL142381">
    <property type="protein sequence ID" value="KDR75314.1"/>
    <property type="molecule type" value="Genomic_DNA"/>
</dbReference>
<keyword evidence="3" id="KW-1185">Reference proteome</keyword>
<gene>
    <name evidence="2" type="ORF">GALMADRAFT_226976</name>
</gene>
<dbReference type="HOGENOM" id="CLU_565045_0_0_1"/>
<reference evidence="3" key="1">
    <citation type="journal article" date="2014" name="Proc. Natl. Acad. Sci. U.S.A.">
        <title>Extensive sampling of basidiomycete genomes demonstrates inadequacy of the white-rot/brown-rot paradigm for wood decay fungi.</title>
        <authorList>
            <person name="Riley R."/>
            <person name="Salamov A.A."/>
            <person name="Brown D.W."/>
            <person name="Nagy L.G."/>
            <person name="Floudas D."/>
            <person name="Held B.W."/>
            <person name="Levasseur A."/>
            <person name="Lombard V."/>
            <person name="Morin E."/>
            <person name="Otillar R."/>
            <person name="Lindquist E.A."/>
            <person name="Sun H."/>
            <person name="LaButti K.M."/>
            <person name="Schmutz J."/>
            <person name="Jabbour D."/>
            <person name="Luo H."/>
            <person name="Baker S.E."/>
            <person name="Pisabarro A.G."/>
            <person name="Walton J.D."/>
            <person name="Blanchette R.A."/>
            <person name="Henrissat B."/>
            <person name="Martin F."/>
            <person name="Cullen D."/>
            <person name="Hibbett D.S."/>
            <person name="Grigoriev I.V."/>
        </authorList>
    </citation>
    <scope>NUCLEOTIDE SEQUENCE [LARGE SCALE GENOMIC DNA]</scope>
    <source>
        <strain evidence="3">CBS 339.88</strain>
    </source>
</reference>
<organism evidence="2 3">
    <name type="scientific">Galerina marginata (strain CBS 339.88)</name>
    <dbReference type="NCBI Taxonomy" id="685588"/>
    <lineage>
        <taxon>Eukaryota</taxon>
        <taxon>Fungi</taxon>
        <taxon>Dikarya</taxon>
        <taxon>Basidiomycota</taxon>
        <taxon>Agaricomycotina</taxon>
        <taxon>Agaricomycetes</taxon>
        <taxon>Agaricomycetidae</taxon>
        <taxon>Agaricales</taxon>
        <taxon>Agaricineae</taxon>
        <taxon>Strophariaceae</taxon>
        <taxon>Galerina</taxon>
    </lineage>
</organism>
<dbReference type="AlphaFoldDB" id="A0A067T5V9"/>
<evidence type="ECO:0000313" key="2">
    <source>
        <dbReference type="EMBL" id="KDR75314.1"/>
    </source>
</evidence>
<accession>A0A067T5V9</accession>
<evidence type="ECO:0000313" key="3">
    <source>
        <dbReference type="Proteomes" id="UP000027222"/>
    </source>
</evidence>
<feature type="region of interest" description="Disordered" evidence="1">
    <location>
        <begin position="22"/>
        <end position="73"/>
    </location>
</feature>
<proteinExistence type="predicted"/>
<dbReference type="Proteomes" id="UP000027222">
    <property type="component" value="Unassembled WGS sequence"/>
</dbReference>
<name>A0A067T5V9_GALM3</name>
<evidence type="ECO:0000256" key="1">
    <source>
        <dbReference type="SAM" id="MobiDB-lite"/>
    </source>
</evidence>
<dbReference type="OrthoDB" id="3036049at2759"/>
<evidence type="ECO:0008006" key="4">
    <source>
        <dbReference type="Google" id="ProtNLM"/>
    </source>
</evidence>
<protein>
    <recommendedName>
        <fullName evidence="4">BTB domain-containing protein</fullName>
    </recommendedName>
</protein>
<sequence length="483" mass="54163">MSSSSNHTSSSTVFVDIHRGVKRKCRDDQNSQNSSQNDGSARKRYKTRTVQRDRRERAKLRASQLPQQDSNKPPFIPDTQFYFDDGDIYAVVDSILFCVHVDKLVAAGGLFEDLLGGVVKIQPSENEKIYDLPCLKVPLVSAREFRFFLGFLYEKIVLIKWVEAEQEEIIEDPEEDAEGEAEDASDLSATANNTNLATVNLAAVAADNASAHDVESEKPKKTPAPPAAPKPLLYWEAAASLLKVSNELNLGHVRKAALEALEHLFPTSGEPAFFKPVIGGLQTKADQELFHRTFPIQAIEMFEAYDVPVMLPMAYYHAAQLSLEDIIDGVQSGDERLQLKPATIITVLRGREALKASRRGVIFMWLDATLTHFGPKAASNGCYHWIMKSGDHCWGFLNRLHKHCRDTGHIDLYANGLESLSEKACKLFTHHLCKPCCQNVLEMADLGLKHNWTQIPFYFGLKSWDVLRKKQTSIDQAWDGDFS</sequence>